<organism evidence="11 12">
    <name type="scientific">Cinchona calisaya</name>
    <dbReference type="NCBI Taxonomy" id="153742"/>
    <lineage>
        <taxon>Eukaryota</taxon>
        <taxon>Viridiplantae</taxon>
        <taxon>Streptophyta</taxon>
        <taxon>Embryophyta</taxon>
        <taxon>Tracheophyta</taxon>
        <taxon>Spermatophyta</taxon>
        <taxon>Magnoliopsida</taxon>
        <taxon>eudicotyledons</taxon>
        <taxon>Gunneridae</taxon>
        <taxon>Pentapetalae</taxon>
        <taxon>asterids</taxon>
        <taxon>lamiids</taxon>
        <taxon>Gentianales</taxon>
        <taxon>Rubiaceae</taxon>
        <taxon>Cinchonoideae</taxon>
        <taxon>Cinchoneae</taxon>
        <taxon>Cinchona</taxon>
    </lineage>
</organism>
<keyword evidence="7 10" id="KW-0175">Coiled coil</keyword>
<evidence type="ECO:0000256" key="7">
    <source>
        <dbReference type="ARBA" id="ARBA00023054"/>
    </source>
</evidence>
<dbReference type="PANTHER" id="PTHR32219">
    <property type="entry name" value="RNA-BINDING PROTEIN YLMH-RELATED"/>
    <property type="match status" value="1"/>
</dbReference>
<dbReference type="PANTHER" id="PTHR32219:SF15">
    <property type="match status" value="1"/>
</dbReference>
<proteinExistence type="inferred from homology"/>
<dbReference type="Proteomes" id="UP001630127">
    <property type="component" value="Unassembled WGS sequence"/>
</dbReference>
<dbReference type="GO" id="GO:0005789">
    <property type="term" value="C:endoplasmic reticulum membrane"/>
    <property type="evidence" value="ECO:0007669"/>
    <property type="project" value="UniProtKB-SubCell"/>
</dbReference>
<comment type="caution">
    <text evidence="11">The sequence shown here is derived from an EMBL/GenBank/DDBJ whole genome shotgun (WGS) entry which is preliminary data.</text>
</comment>
<keyword evidence="8" id="KW-0472">Membrane</keyword>
<evidence type="ECO:0000256" key="6">
    <source>
        <dbReference type="ARBA" id="ARBA00022989"/>
    </source>
</evidence>
<feature type="coiled-coil region" evidence="10">
    <location>
        <begin position="151"/>
        <end position="206"/>
    </location>
</feature>
<keyword evidence="3" id="KW-1003">Cell membrane</keyword>
<gene>
    <name evidence="11" type="ORF">ACH5RR_015753</name>
</gene>
<keyword evidence="4" id="KW-0812">Transmembrane</keyword>
<evidence type="ECO:0000313" key="11">
    <source>
        <dbReference type="EMBL" id="KAL3522919.1"/>
    </source>
</evidence>
<evidence type="ECO:0000256" key="1">
    <source>
        <dbReference type="ARBA" id="ARBA00004162"/>
    </source>
</evidence>
<dbReference type="GO" id="GO:0005886">
    <property type="term" value="C:plasma membrane"/>
    <property type="evidence" value="ECO:0007669"/>
    <property type="project" value="UniProtKB-SubCell"/>
</dbReference>
<keyword evidence="6" id="KW-1133">Transmembrane helix</keyword>
<evidence type="ECO:0000256" key="8">
    <source>
        <dbReference type="ARBA" id="ARBA00023136"/>
    </source>
</evidence>
<accession>A0ABD2ZUX5</accession>
<protein>
    <submittedName>
        <fullName evidence="11">Uncharacterized protein</fullName>
    </submittedName>
</protein>
<reference evidence="11 12" key="1">
    <citation type="submission" date="2024-11" db="EMBL/GenBank/DDBJ databases">
        <title>A near-complete genome assembly of Cinchona calisaya.</title>
        <authorList>
            <person name="Lian D.C."/>
            <person name="Zhao X.W."/>
            <person name="Wei L."/>
        </authorList>
    </citation>
    <scope>NUCLEOTIDE SEQUENCE [LARGE SCALE GENOMIC DNA]</scope>
    <source>
        <tissue evidence="11">Nenye</tissue>
    </source>
</reference>
<dbReference type="AlphaFoldDB" id="A0ABD2ZUX5"/>
<evidence type="ECO:0000313" key="12">
    <source>
        <dbReference type="Proteomes" id="UP001630127"/>
    </source>
</evidence>
<dbReference type="InterPro" id="IPR055282">
    <property type="entry name" value="PPI1-4"/>
</dbReference>
<dbReference type="EMBL" id="JBJUIK010000007">
    <property type="protein sequence ID" value="KAL3522919.1"/>
    <property type="molecule type" value="Genomic_DNA"/>
</dbReference>
<sequence>MEALTLKEKLKHAETLAEKKNQVRLKIVEKLKQKQWDRDDISMQLEWLPMKYFYVGYNRNEIQYLQRALDEYNRADELVIQIKCLFHELKSGRNSLAEEKRILKEIKCVQEQKETFCADVEAKKWIPSQLGEALTSKESIKSHLDLIFEDLIEASKQQKKYNSEADQLKKKKAIAEKTTSCLRKKLEKMQYKIKNLDARIHELRRCMEHNA</sequence>
<evidence type="ECO:0000256" key="9">
    <source>
        <dbReference type="ARBA" id="ARBA00038080"/>
    </source>
</evidence>
<evidence type="ECO:0000256" key="2">
    <source>
        <dbReference type="ARBA" id="ARBA00004389"/>
    </source>
</evidence>
<evidence type="ECO:0000256" key="10">
    <source>
        <dbReference type="SAM" id="Coils"/>
    </source>
</evidence>
<evidence type="ECO:0000256" key="4">
    <source>
        <dbReference type="ARBA" id="ARBA00022692"/>
    </source>
</evidence>
<name>A0ABD2ZUX5_9GENT</name>
<comment type="similarity">
    <text evidence="9">Belongs to the plant Proton pump-interactor protein family.</text>
</comment>
<evidence type="ECO:0000256" key="3">
    <source>
        <dbReference type="ARBA" id="ARBA00022475"/>
    </source>
</evidence>
<comment type="subcellular location">
    <subcellularLocation>
        <location evidence="1">Cell membrane</location>
        <topology evidence="1">Single-pass membrane protein</topology>
    </subcellularLocation>
    <subcellularLocation>
        <location evidence="2">Endoplasmic reticulum membrane</location>
        <topology evidence="2">Single-pass membrane protein</topology>
    </subcellularLocation>
</comment>
<keyword evidence="5" id="KW-0256">Endoplasmic reticulum</keyword>
<evidence type="ECO:0000256" key="5">
    <source>
        <dbReference type="ARBA" id="ARBA00022824"/>
    </source>
</evidence>
<keyword evidence="12" id="KW-1185">Reference proteome</keyword>